<evidence type="ECO:0000313" key="5">
    <source>
        <dbReference type="Proteomes" id="UP000182284"/>
    </source>
</evidence>
<gene>
    <name evidence="4" type="ORF">SAMN04488117_101424</name>
</gene>
<dbReference type="OrthoDB" id="6305173at2"/>
<dbReference type="Gene3D" id="2.170.16.10">
    <property type="entry name" value="Hedgehog/Intein (Hint) domain"/>
    <property type="match status" value="1"/>
</dbReference>
<accession>A0A1G7G763</accession>
<dbReference type="PRINTS" id="PR00313">
    <property type="entry name" value="CABNDNGRPT"/>
</dbReference>
<dbReference type="EMBL" id="FNBL01000001">
    <property type="protein sequence ID" value="SDE83960.1"/>
    <property type="molecule type" value="Genomic_DNA"/>
</dbReference>
<dbReference type="Pfam" id="PF00353">
    <property type="entry name" value="HemolysinCabind"/>
    <property type="match status" value="4"/>
</dbReference>
<dbReference type="SUPFAM" id="SSF51120">
    <property type="entry name" value="beta-Roll"/>
    <property type="match status" value="2"/>
</dbReference>
<dbReference type="GO" id="GO:0005576">
    <property type="term" value="C:extracellular region"/>
    <property type="evidence" value="ECO:0007669"/>
    <property type="project" value="UniProtKB-SubCell"/>
</dbReference>
<sequence>MAVYDLNFYTITPTSFISNTTGSTFTYAGPSVAEGSALINDTGTGVNQTALTDDNAGESGTTGTVTVGANTSTGSNIDAEAVWTVKDMTTGEVFQIASLDVENGAAAGTYTLSESPLIPGHTYQVVAYDSLPDATDSTPDQVFSYADYTDGVIEGTAGDDTINSTTTQDPQGEMVDQGIAVESTFSWETLGTDGSSIAGGLSTDINGVQVDVSYTDLGPGQSATISNETLYTENGDFDRDSSVLLLGDNSSGGGSDTSSLTFDFSSATGAMADEVQNVSFRISDLDVYSFTDTITITAVDADGNPVAVTITSEGAVSVSGNTATGTADATGITAGNANGAILVEISGPVSSFTITYGNADTGYQGINISDVTFEAIYADYDDVIDAGAGNDTIDAGLGDDTVYGGTGNDAVVAGDGNDTVYGGTGDDILDGGDGTDVLFGEDGNDTLIGGAGDDTMSGGTGNDTFIGGAGSDSMSGGSGQDTVDYSASSAGVSVNLANGTFSGGDATGDSGSGIDGIIGSDFDDTLIGFDGQSTDGVDSYTNVFYGGAGDDYLDGAGGDDELYGGTGNDTIIGGAGADLIDGGDGDDTIYAGGGDTITGGEGNDTIIIDPSQLDGNAINIIGSETGDSDTGDVLDLSLLGSNFVHGSIVYDEADPESGSLTLVDGTTITFSNIETVICFGKGTRVATPYGPRRVEDLKRGDLVLTLDHGPQPLRWIGAREVPALGRFAPIEIAKGALGNSDTLIVSPQHRMLLKGWQAEMHFGASEVFAAAKHLVNDSTIRPRVGGLVTYYHLMFDAHEVIFAEDAPSESFHVSDYSLTGVADAARDELFGLFPELRALPSGHGDTARKCLKAHEAGLLVA</sequence>
<comment type="subcellular location">
    <subcellularLocation>
        <location evidence="1">Secreted</location>
    </subcellularLocation>
</comment>
<dbReference type="InterPro" id="IPR011049">
    <property type="entry name" value="Serralysin-like_metalloprot_C"/>
</dbReference>
<dbReference type="AlphaFoldDB" id="A0A1G7G763"/>
<protein>
    <submittedName>
        <fullName evidence="4">Ca2+-binding protein, RTX toxin-related</fullName>
    </submittedName>
</protein>
<organism evidence="4 5">
    <name type="scientific">Celeribacter baekdonensis</name>
    <dbReference type="NCBI Taxonomy" id="875171"/>
    <lineage>
        <taxon>Bacteria</taxon>
        <taxon>Pseudomonadati</taxon>
        <taxon>Pseudomonadota</taxon>
        <taxon>Alphaproteobacteria</taxon>
        <taxon>Rhodobacterales</taxon>
        <taxon>Roseobacteraceae</taxon>
        <taxon>Celeribacter</taxon>
    </lineage>
</organism>
<dbReference type="Proteomes" id="UP000182284">
    <property type="component" value="Unassembled WGS sequence"/>
</dbReference>
<dbReference type="GO" id="GO:0005509">
    <property type="term" value="F:calcium ion binding"/>
    <property type="evidence" value="ECO:0007669"/>
    <property type="project" value="InterPro"/>
</dbReference>
<name>A0A1G7G763_9RHOB</name>
<proteinExistence type="predicted"/>
<dbReference type="RefSeq" id="WP_083351649.1">
    <property type="nucleotide sequence ID" value="NZ_FNBL01000001.1"/>
</dbReference>
<dbReference type="PROSITE" id="PS00330">
    <property type="entry name" value="HEMOLYSIN_CALCIUM"/>
    <property type="match status" value="4"/>
</dbReference>
<feature type="domain" description="Hedgehog/Intein (Hint)" evidence="3">
    <location>
        <begin position="677"/>
        <end position="813"/>
    </location>
</feature>
<evidence type="ECO:0000259" key="3">
    <source>
        <dbReference type="Pfam" id="PF13403"/>
    </source>
</evidence>
<dbReference type="InterPro" id="IPR018511">
    <property type="entry name" value="Hemolysin-typ_Ca-bd_CS"/>
</dbReference>
<dbReference type="Pfam" id="PF13403">
    <property type="entry name" value="Hint_2"/>
    <property type="match status" value="1"/>
</dbReference>
<dbReference type="InterPro" id="IPR050557">
    <property type="entry name" value="RTX_toxin/Mannuronan_C5-epim"/>
</dbReference>
<reference evidence="4 5" key="1">
    <citation type="submission" date="2016-10" db="EMBL/GenBank/DDBJ databases">
        <authorList>
            <person name="de Groot N.N."/>
        </authorList>
    </citation>
    <scope>NUCLEOTIDE SEQUENCE [LARGE SCALE GENOMIC DNA]</scope>
    <source>
        <strain evidence="4 5">DSM 27375</strain>
    </source>
</reference>
<dbReference type="InterPro" id="IPR028992">
    <property type="entry name" value="Hedgehog/Intein_dom"/>
</dbReference>
<dbReference type="PANTHER" id="PTHR38340:SF1">
    <property type="entry name" value="S-LAYER PROTEIN"/>
    <property type="match status" value="1"/>
</dbReference>
<dbReference type="SUPFAM" id="SSF51294">
    <property type="entry name" value="Hedgehog/intein (Hint) domain"/>
    <property type="match status" value="1"/>
</dbReference>
<evidence type="ECO:0000313" key="4">
    <source>
        <dbReference type="EMBL" id="SDE83960.1"/>
    </source>
</evidence>
<keyword evidence="2" id="KW-0964">Secreted</keyword>
<evidence type="ECO:0000256" key="2">
    <source>
        <dbReference type="ARBA" id="ARBA00022525"/>
    </source>
</evidence>
<dbReference type="PANTHER" id="PTHR38340">
    <property type="entry name" value="S-LAYER PROTEIN"/>
    <property type="match status" value="1"/>
</dbReference>
<dbReference type="InterPro" id="IPR001343">
    <property type="entry name" value="Hemolysn_Ca-bd"/>
</dbReference>
<evidence type="ECO:0000256" key="1">
    <source>
        <dbReference type="ARBA" id="ARBA00004613"/>
    </source>
</evidence>
<dbReference type="Gene3D" id="2.150.10.10">
    <property type="entry name" value="Serralysin-like metalloprotease, C-terminal"/>
    <property type="match status" value="4"/>
</dbReference>
<dbReference type="InterPro" id="IPR036844">
    <property type="entry name" value="Hint_dom_sf"/>
</dbReference>